<dbReference type="GO" id="GO:0016811">
    <property type="term" value="F:hydrolase activity, acting on carbon-nitrogen (but not peptide) bonds, in linear amides"/>
    <property type="evidence" value="ECO:0007669"/>
    <property type="project" value="TreeGrafter"/>
</dbReference>
<dbReference type="EMBL" id="CP031150">
    <property type="protein sequence ID" value="AXG06089.1"/>
    <property type="molecule type" value="Genomic_DNA"/>
</dbReference>
<dbReference type="PANTHER" id="PTHR35005">
    <property type="entry name" value="3-DEHYDRO-SCYLLO-INOSOSE HYDROLASE"/>
    <property type="match status" value="1"/>
</dbReference>
<dbReference type="Proteomes" id="UP000253273">
    <property type="component" value="Chromosome"/>
</dbReference>
<dbReference type="KEGG" id="haq:DU484_05860"/>
<evidence type="ECO:0000256" key="3">
    <source>
        <dbReference type="ARBA" id="ARBA00022801"/>
    </source>
</evidence>
<dbReference type="Gene3D" id="3.40.50.10310">
    <property type="entry name" value="Creatininase"/>
    <property type="match status" value="1"/>
</dbReference>
<dbReference type="AlphaFoldDB" id="A0A345E1L7"/>
<sequence length="267" mass="27936">MVYDTIGASPVAWAGKPYPAVRSVAERDGSVAVVPVGSLEQHGHHLPTATDTILADAVATTAAERVADGMPILVTPPLWTGHSPHHTPFGGTVTLDGGRLLALLEDTAGSVLGEGFDGLLLLNGHGGNGALVSSATSTIGSTHRDAEILGVTYFDLGAERIGEIRESDRGGAGHAGEIETSMIAHLRPELVDMDAAEGRPWESPYDRTRDDLSHPGPLAAYADFDAFSDTGAVGNPELATAEKGERFFEVFVDEVGDVLERLHEQAG</sequence>
<evidence type="ECO:0000313" key="8">
    <source>
        <dbReference type="Proteomes" id="UP000253273"/>
    </source>
</evidence>
<dbReference type="OrthoDB" id="46121at2157"/>
<dbReference type="Pfam" id="PF02633">
    <property type="entry name" value="Creatininase"/>
    <property type="match status" value="1"/>
</dbReference>
<dbReference type="InterPro" id="IPR024087">
    <property type="entry name" value="Creatininase-like_sf"/>
</dbReference>
<dbReference type="EMBL" id="CP031148">
    <property type="protein sequence ID" value="AXG09433.1"/>
    <property type="molecule type" value="Genomic_DNA"/>
</dbReference>
<accession>A0A345E1L7</accession>
<protein>
    <submittedName>
        <fullName evidence="5">Creatininase family protein</fullName>
    </submittedName>
</protein>
<gene>
    <name evidence="6" type="ORF">DU484_05860</name>
    <name evidence="5" type="ORF">DU500_06330</name>
</gene>
<dbReference type="PANTHER" id="PTHR35005:SF1">
    <property type="entry name" value="2-AMINO-5-FORMYLAMINO-6-RIBOSYLAMINOPYRIMIDIN-4(3H)-ONE 5'-MONOPHOSPHATE DEFORMYLASE"/>
    <property type="match status" value="1"/>
</dbReference>
<keyword evidence="4" id="KW-0862">Zinc</keyword>
<keyword evidence="2" id="KW-0479">Metal-binding</keyword>
<proteinExistence type="predicted"/>
<reference evidence="5 8" key="2">
    <citation type="submission" date="2018-07" db="EMBL/GenBank/DDBJ databases">
        <title>Genome sequences of Haloplanus sp. CBA1113.</title>
        <authorList>
            <person name="Kim Y.B."/>
            <person name="Roh S.W."/>
        </authorList>
    </citation>
    <scope>NUCLEOTIDE SEQUENCE [LARGE SCALE GENOMIC DNA]</scope>
    <source>
        <strain evidence="5 8">CBA1113</strain>
    </source>
</reference>
<name>A0A345E1L7_9EURY</name>
<dbReference type="RefSeq" id="WP_114585233.1">
    <property type="nucleotide sequence ID" value="NZ_CP031148.1"/>
</dbReference>
<organism evidence="5 8">
    <name type="scientific">Haloplanus rubicundus</name>
    <dbReference type="NCBI Taxonomy" id="1547898"/>
    <lineage>
        <taxon>Archaea</taxon>
        <taxon>Methanobacteriati</taxon>
        <taxon>Methanobacteriota</taxon>
        <taxon>Stenosarchaea group</taxon>
        <taxon>Halobacteria</taxon>
        <taxon>Halobacteriales</taxon>
        <taxon>Haloferacaceae</taxon>
        <taxon>Haloplanus</taxon>
    </lineage>
</organism>
<dbReference type="GO" id="GO:0046872">
    <property type="term" value="F:metal ion binding"/>
    <property type="evidence" value="ECO:0007669"/>
    <property type="project" value="UniProtKB-KW"/>
</dbReference>
<evidence type="ECO:0000256" key="4">
    <source>
        <dbReference type="ARBA" id="ARBA00022833"/>
    </source>
</evidence>
<dbReference type="GeneID" id="37286484"/>
<dbReference type="KEGG" id="haj:DU500_06330"/>
<evidence type="ECO:0000256" key="2">
    <source>
        <dbReference type="ARBA" id="ARBA00022723"/>
    </source>
</evidence>
<evidence type="ECO:0000313" key="5">
    <source>
        <dbReference type="EMBL" id="AXG06089.1"/>
    </source>
</evidence>
<comment type="cofactor">
    <cofactor evidence="1">
        <name>Zn(2+)</name>
        <dbReference type="ChEBI" id="CHEBI:29105"/>
    </cofactor>
</comment>
<accession>A0A345EB61</accession>
<keyword evidence="3" id="KW-0378">Hydrolase</keyword>
<evidence type="ECO:0000313" key="6">
    <source>
        <dbReference type="EMBL" id="AXG09433.1"/>
    </source>
</evidence>
<evidence type="ECO:0000313" key="7">
    <source>
        <dbReference type="Proteomes" id="UP000252985"/>
    </source>
</evidence>
<dbReference type="Proteomes" id="UP000252985">
    <property type="component" value="Chromosome"/>
</dbReference>
<evidence type="ECO:0000256" key="1">
    <source>
        <dbReference type="ARBA" id="ARBA00001947"/>
    </source>
</evidence>
<dbReference type="InterPro" id="IPR003785">
    <property type="entry name" value="Creatininase/forma_Hydrolase"/>
</dbReference>
<reference evidence="6 7" key="1">
    <citation type="submission" date="2018-07" db="EMBL/GenBank/DDBJ databases">
        <title>Genome sequences of Haloplanus sp. CBA1112.</title>
        <authorList>
            <person name="Kim Y.B."/>
            <person name="Roh S.W."/>
        </authorList>
    </citation>
    <scope>NUCLEOTIDE SEQUENCE [LARGE SCALE GENOMIC DNA]</scope>
    <source>
        <strain evidence="6 7">CBA1112</strain>
    </source>
</reference>
<dbReference type="GO" id="GO:0009231">
    <property type="term" value="P:riboflavin biosynthetic process"/>
    <property type="evidence" value="ECO:0007669"/>
    <property type="project" value="TreeGrafter"/>
</dbReference>
<keyword evidence="8" id="KW-1185">Reference proteome</keyword>
<dbReference type="SUPFAM" id="SSF102215">
    <property type="entry name" value="Creatininase"/>
    <property type="match status" value="1"/>
</dbReference>